<organism evidence="1 2">
    <name type="scientific">Cupriavidus taiwanensis</name>
    <dbReference type="NCBI Taxonomy" id="164546"/>
    <lineage>
        <taxon>Bacteria</taxon>
        <taxon>Pseudomonadati</taxon>
        <taxon>Pseudomonadota</taxon>
        <taxon>Betaproteobacteria</taxon>
        <taxon>Burkholderiales</taxon>
        <taxon>Burkholderiaceae</taxon>
        <taxon>Cupriavidus</taxon>
    </lineage>
</organism>
<evidence type="ECO:0000313" key="2">
    <source>
        <dbReference type="Proteomes" id="UP000257139"/>
    </source>
</evidence>
<gene>
    <name evidence="1" type="ORF">CBM2594_B30448</name>
</gene>
<name>A0A7Z7JFB5_9BURK</name>
<sequence length="78" mass="8632">MCSDARARHVIQNGIKFMAEVRGRCGCRDDAVDFVEAPALSRARERGANKRATKARRVARDNACERSDALRATAADLR</sequence>
<dbReference type="EMBL" id="LT978514">
    <property type="protein sequence ID" value="SPC22598.1"/>
    <property type="molecule type" value="Genomic_DNA"/>
</dbReference>
<evidence type="ECO:0000313" key="1">
    <source>
        <dbReference type="EMBL" id="SPC22598.1"/>
    </source>
</evidence>
<accession>A0A7Z7JFB5</accession>
<protein>
    <submittedName>
        <fullName evidence="1">Uncharacterized protein</fullName>
    </submittedName>
</protein>
<dbReference type="Proteomes" id="UP000257139">
    <property type="component" value="Chromosome CBM2594_b"/>
</dbReference>
<reference evidence="1 2" key="1">
    <citation type="submission" date="2018-01" db="EMBL/GenBank/DDBJ databases">
        <authorList>
            <person name="Clerissi C."/>
        </authorList>
    </citation>
    <scope>NUCLEOTIDE SEQUENCE [LARGE SCALE GENOMIC DNA]</scope>
    <source>
        <strain evidence="1">Cupriavidus taiwanensis STM 6021</strain>
    </source>
</reference>
<proteinExistence type="predicted"/>
<dbReference type="AlphaFoldDB" id="A0A7Z7JFB5"/>